<dbReference type="Pfam" id="PF12833">
    <property type="entry name" value="HTH_18"/>
    <property type="match status" value="1"/>
</dbReference>
<keyword evidence="2" id="KW-0804">Transcription</keyword>
<evidence type="ECO:0000313" key="5">
    <source>
        <dbReference type="EMBL" id="MYN39988.1"/>
    </source>
</evidence>
<dbReference type="PANTHER" id="PTHR43130">
    <property type="entry name" value="ARAC-FAMILY TRANSCRIPTIONAL REGULATOR"/>
    <property type="match status" value="1"/>
</dbReference>
<evidence type="ECO:0000313" key="7">
    <source>
        <dbReference type="Proteomes" id="UP000469734"/>
    </source>
</evidence>
<dbReference type="EMBL" id="WWCR01000007">
    <property type="protein sequence ID" value="MYM72399.1"/>
    <property type="molecule type" value="Genomic_DNA"/>
</dbReference>
<dbReference type="Gene3D" id="3.40.50.880">
    <property type="match status" value="1"/>
</dbReference>
<sequence length="317" mass="34294">MVAKVALVIFPQFNVLDLSVATVLGIANHYAPDTYALDIVSMSGGIVHSMSGVGVDTKKFDAQRYDTIIVGSMPGVPTPAADLVARLRVALTESRRVASICTGAFILGAAGAFDGREVTTHWGYTNELINKLPGAKVVPERMFVRDGHVWSSAGMTAGTDLILSMVEADVGSHVAKMICKTMVLSHRRQGGQSQFSVLDDIDPKHERIRQALAFIRDNLSESLTVELLADQVNWSPRHFSRAFKAETGLSPAKVIEKLRVTAAKNLIESGHSSASRIAVQTGFGDEARMRRAFLRELSDVPQKILKGARARKASLAL</sequence>
<feature type="domain" description="HTH araC/xylS-type" evidence="3">
    <location>
        <begin position="209"/>
        <end position="307"/>
    </location>
</feature>
<dbReference type="EMBL" id="WWCS01000006">
    <property type="protein sequence ID" value="MYN39988.1"/>
    <property type="molecule type" value="Genomic_DNA"/>
</dbReference>
<dbReference type="Gene3D" id="1.10.10.60">
    <property type="entry name" value="Homeodomain-like"/>
    <property type="match status" value="1"/>
</dbReference>
<comment type="caution">
    <text evidence="4">The sequence shown here is derived from an EMBL/GenBank/DDBJ whole genome shotgun (WGS) entry which is preliminary data.</text>
</comment>
<dbReference type="SUPFAM" id="SSF46689">
    <property type="entry name" value="Homeodomain-like"/>
    <property type="match status" value="2"/>
</dbReference>
<evidence type="ECO:0000313" key="4">
    <source>
        <dbReference type="EMBL" id="MYM72399.1"/>
    </source>
</evidence>
<dbReference type="InterPro" id="IPR002818">
    <property type="entry name" value="DJ-1/PfpI"/>
</dbReference>
<dbReference type="AlphaFoldDB" id="A0A7X4KGB5"/>
<proteinExistence type="predicted"/>
<keyword evidence="6" id="KW-1185">Reference proteome</keyword>
<dbReference type="GO" id="GO:0043565">
    <property type="term" value="F:sequence-specific DNA binding"/>
    <property type="evidence" value="ECO:0007669"/>
    <property type="project" value="InterPro"/>
</dbReference>
<dbReference type="InterPro" id="IPR018060">
    <property type="entry name" value="HTH_AraC"/>
</dbReference>
<protein>
    <submittedName>
        <fullName evidence="4">Helix-turn-helix domain-containing protein</fullName>
    </submittedName>
</protein>
<dbReference type="InterPro" id="IPR009057">
    <property type="entry name" value="Homeodomain-like_sf"/>
</dbReference>
<dbReference type="Pfam" id="PF01965">
    <property type="entry name" value="DJ-1_PfpI"/>
    <property type="match status" value="1"/>
</dbReference>
<organism evidence="4 7">
    <name type="scientific">Duganella margarita</name>
    <dbReference type="NCBI Taxonomy" id="2692170"/>
    <lineage>
        <taxon>Bacteria</taxon>
        <taxon>Pseudomonadati</taxon>
        <taxon>Pseudomonadota</taxon>
        <taxon>Betaproteobacteria</taxon>
        <taxon>Burkholderiales</taxon>
        <taxon>Oxalobacteraceae</taxon>
        <taxon>Telluria group</taxon>
        <taxon>Duganella</taxon>
    </lineage>
</organism>
<dbReference type="RefSeq" id="WP_161045055.1">
    <property type="nucleotide sequence ID" value="NZ_WWCR01000007.1"/>
</dbReference>
<dbReference type="SMART" id="SM00342">
    <property type="entry name" value="HTH_ARAC"/>
    <property type="match status" value="1"/>
</dbReference>
<keyword evidence="1" id="KW-0805">Transcription regulation</keyword>
<dbReference type="InterPro" id="IPR029062">
    <property type="entry name" value="Class_I_gatase-like"/>
</dbReference>
<dbReference type="PROSITE" id="PS01124">
    <property type="entry name" value="HTH_ARAC_FAMILY_2"/>
    <property type="match status" value="1"/>
</dbReference>
<dbReference type="Proteomes" id="UP000469734">
    <property type="component" value="Unassembled WGS sequence"/>
</dbReference>
<reference evidence="6 7" key="1">
    <citation type="submission" date="2019-12" db="EMBL/GenBank/DDBJ databases">
        <title>Novel species isolated from a subtropical stream in China.</title>
        <authorList>
            <person name="Lu H."/>
        </authorList>
    </citation>
    <scope>NUCLEOTIDE SEQUENCE [LARGE SCALE GENOMIC DNA]</scope>
    <source>
        <strain evidence="5 6">FT109W</strain>
        <strain evidence="4 7">FT134W</strain>
    </source>
</reference>
<evidence type="ECO:0000259" key="3">
    <source>
        <dbReference type="PROSITE" id="PS01124"/>
    </source>
</evidence>
<dbReference type="CDD" id="cd03137">
    <property type="entry name" value="GATase1_AraC_1"/>
    <property type="match status" value="1"/>
</dbReference>
<evidence type="ECO:0000313" key="6">
    <source>
        <dbReference type="Proteomes" id="UP000466332"/>
    </source>
</evidence>
<dbReference type="PANTHER" id="PTHR43130:SF3">
    <property type="entry name" value="HTH-TYPE TRANSCRIPTIONAL REGULATOR RV1931C"/>
    <property type="match status" value="1"/>
</dbReference>
<dbReference type="Proteomes" id="UP000466332">
    <property type="component" value="Unassembled WGS sequence"/>
</dbReference>
<dbReference type="SUPFAM" id="SSF52317">
    <property type="entry name" value="Class I glutamine amidotransferase-like"/>
    <property type="match status" value="1"/>
</dbReference>
<evidence type="ECO:0000256" key="2">
    <source>
        <dbReference type="ARBA" id="ARBA00023163"/>
    </source>
</evidence>
<accession>A0A7X4KGB5</accession>
<name>A0A7X4KGB5_9BURK</name>
<gene>
    <name evidence="5" type="ORF">GTP55_11440</name>
    <name evidence="4" type="ORF">GTP56_09340</name>
</gene>
<evidence type="ECO:0000256" key="1">
    <source>
        <dbReference type="ARBA" id="ARBA00023015"/>
    </source>
</evidence>
<dbReference type="GO" id="GO:0003700">
    <property type="term" value="F:DNA-binding transcription factor activity"/>
    <property type="evidence" value="ECO:0007669"/>
    <property type="project" value="InterPro"/>
</dbReference>
<dbReference type="InterPro" id="IPR052158">
    <property type="entry name" value="INH-QAR"/>
</dbReference>